<dbReference type="Proteomes" id="UP000807306">
    <property type="component" value="Unassembled WGS sequence"/>
</dbReference>
<evidence type="ECO:0000256" key="3">
    <source>
        <dbReference type="ARBA" id="ARBA00023002"/>
    </source>
</evidence>
<dbReference type="Pfam" id="PF00106">
    <property type="entry name" value="adh_short"/>
    <property type="match status" value="1"/>
</dbReference>
<protein>
    <recommendedName>
        <fullName evidence="6">NAD(P)-binding protein</fullName>
    </recommendedName>
</protein>
<accession>A0A9P6E8J0</accession>
<comment type="caution">
    <text evidence="4">The sequence shown here is derived from an EMBL/GenBank/DDBJ whole genome shotgun (WGS) entry which is preliminary data.</text>
</comment>
<dbReference type="EMBL" id="MU157901">
    <property type="protein sequence ID" value="KAF9524304.1"/>
    <property type="molecule type" value="Genomic_DNA"/>
</dbReference>
<evidence type="ECO:0000256" key="2">
    <source>
        <dbReference type="ARBA" id="ARBA00022857"/>
    </source>
</evidence>
<comment type="similarity">
    <text evidence="1">Belongs to the short-chain dehydrogenases/reductases (SDR) family.</text>
</comment>
<dbReference type="OrthoDB" id="191139at2759"/>
<proteinExistence type="inferred from homology"/>
<gene>
    <name evidence="4" type="ORF">CPB83DRAFT_898051</name>
</gene>
<keyword evidence="5" id="KW-1185">Reference proteome</keyword>
<dbReference type="GO" id="GO:0016491">
    <property type="term" value="F:oxidoreductase activity"/>
    <property type="evidence" value="ECO:0007669"/>
    <property type="project" value="UniProtKB-KW"/>
</dbReference>
<sequence length="242" mass="25821">MTSPDLTGRVIIVTGANAGVGKETAKALLSHNAKVYLAARSKEKAEAAIRELKQLTGQEGIFLKLDLSELSSVKAAAEEFLSGVMVPPHGQLTSQGYDSQFVTNVLGHFHFTTLLLPALIAGKNTSPNKKARVVTTSSGEKTSVESLYKDSKLGNILFANEFVPLFQVVTLPSSTPRAKRSELHGLLPAYCEEDAHQLSRTSILLASYPFKLSASSTPSTHNAEFSHGVGLVYGRGQTALPA</sequence>
<dbReference type="PANTHER" id="PTHR24320">
    <property type="entry name" value="RETINOL DEHYDROGENASE"/>
    <property type="match status" value="1"/>
</dbReference>
<keyword evidence="2" id="KW-0521">NADP</keyword>
<evidence type="ECO:0000313" key="5">
    <source>
        <dbReference type="Proteomes" id="UP000807306"/>
    </source>
</evidence>
<reference evidence="4" key="1">
    <citation type="submission" date="2020-11" db="EMBL/GenBank/DDBJ databases">
        <authorList>
            <consortium name="DOE Joint Genome Institute"/>
            <person name="Ahrendt S."/>
            <person name="Riley R."/>
            <person name="Andreopoulos W."/>
            <person name="Labutti K."/>
            <person name="Pangilinan J."/>
            <person name="Ruiz-Duenas F.J."/>
            <person name="Barrasa J.M."/>
            <person name="Sanchez-Garcia M."/>
            <person name="Camarero S."/>
            <person name="Miyauchi S."/>
            <person name="Serrano A."/>
            <person name="Linde D."/>
            <person name="Babiker R."/>
            <person name="Drula E."/>
            <person name="Ayuso-Fernandez I."/>
            <person name="Pacheco R."/>
            <person name="Padilla G."/>
            <person name="Ferreira P."/>
            <person name="Barriuso J."/>
            <person name="Kellner H."/>
            <person name="Castanera R."/>
            <person name="Alfaro M."/>
            <person name="Ramirez L."/>
            <person name="Pisabarro A.G."/>
            <person name="Kuo A."/>
            <person name="Tritt A."/>
            <person name="Lipzen A."/>
            <person name="He G."/>
            <person name="Yan M."/>
            <person name="Ng V."/>
            <person name="Cullen D."/>
            <person name="Martin F."/>
            <person name="Rosso M.-N."/>
            <person name="Henrissat B."/>
            <person name="Hibbett D."/>
            <person name="Martinez A.T."/>
            <person name="Grigoriev I.V."/>
        </authorList>
    </citation>
    <scope>NUCLEOTIDE SEQUENCE</scope>
    <source>
        <strain evidence="4">CBS 506.95</strain>
    </source>
</reference>
<dbReference type="InterPro" id="IPR002347">
    <property type="entry name" value="SDR_fam"/>
</dbReference>
<keyword evidence="3" id="KW-0560">Oxidoreductase</keyword>
<dbReference type="Gene3D" id="3.40.50.720">
    <property type="entry name" value="NAD(P)-binding Rossmann-like Domain"/>
    <property type="match status" value="1"/>
</dbReference>
<organism evidence="4 5">
    <name type="scientific">Crepidotus variabilis</name>
    <dbReference type="NCBI Taxonomy" id="179855"/>
    <lineage>
        <taxon>Eukaryota</taxon>
        <taxon>Fungi</taxon>
        <taxon>Dikarya</taxon>
        <taxon>Basidiomycota</taxon>
        <taxon>Agaricomycotina</taxon>
        <taxon>Agaricomycetes</taxon>
        <taxon>Agaricomycetidae</taxon>
        <taxon>Agaricales</taxon>
        <taxon>Agaricineae</taxon>
        <taxon>Crepidotaceae</taxon>
        <taxon>Crepidotus</taxon>
    </lineage>
</organism>
<evidence type="ECO:0008006" key="6">
    <source>
        <dbReference type="Google" id="ProtNLM"/>
    </source>
</evidence>
<dbReference type="PANTHER" id="PTHR24320:SF236">
    <property type="entry name" value="SHORT-CHAIN DEHYDROGENASE-RELATED"/>
    <property type="match status" value="1"/>
</dbReference>
<evidence type="ECO:0000313" key="4">
    <source>
        <dbReference type="EMBL" id="KAF9524304.1"/>
    </source>
</evidence>
<dbReference type="AlphaFoldDB" id="A0A9P6E8J0"/>
<dbReference type="InterPro" id="IPR036291">
    <property type="entry name" value="NAD(P)-bd_dom_sf"/>
</dbReference>
<dbReference type="SUPFAM" id="SSF51735">
    <property type="entry name" value="NAD(P)-binding Rossmann-fold domains"/>
    <property type="match status" value="1"/>
</dbReference>
<name>A0A9P6E8J0_9AGAR</name>
<evidence type="ECO:0000256" key="1">
    <source>
        <dbReference type="ARBA" id="ARBA00006484"/>
    </source>
</evidence>